<dbReference type="RefSeq" id="WP_280629671.1">
    <property type="nucleotide sequence ID" value="NZ_CP123498.1"/>
</dbReference>
<name>A0AA95K1I5_9GAMM</name>
<evidence type="ECO:0000313" key="1">
    <source>
        <dbReference type="EMBL" id="WGL95966.1"/>
    </source>
</evidence>
<organism evidence="2 3">
    <name type="scientific">Arsenophonus nasoniae</name>
    <name type="common">son-killer infecting Nasonia vitripennis</name>
    <dbReference type="NCBI Taxonomy" id="638"/>
    <lineage>
        <taxon>Bacteria</taxon>
        <taxon>Pseudomonadati</taxon>
        <taxon>Pseudomonadota</taxon>
        <taxon>Gammaproteobacteria</taxon>
        <taxon>Enterobacterales</taxon>
        <taxon>Morganellaceae</taxon>
        <taxon>Arsenophonus</taxon>
    </lineage>
</organism>
<protein>
    <submittedName>
        <fullName evidence="2">Uncharacterized protein</fullName>
    </submittedName>
</protein>
<dbReference type="AlphaFoldDB" id="A0AA95K1I5"/>
<gene>
    <name evidence="1" type="ORF">QE207_05110</name>
    <name evidence="2" type="ORF">QE207_09315</name>
</gene>
<evidence type="ECO:0000313" key="2">
    <source>
        <dbReference type="EMBL" id="WGL96704.1"/>
    </source>
</evidence>
<accession>A0AA95K1I5</accession>
<sequence length="100" mass="11492">MKKFRKKGQSIYEGFIGMDVIDKEAALLQRLKQSDVNTDKQAKENNIDLSILIGTEISIDLCNDNYPYHRIFGKIIDINRDNGKQILIIEAVSNEDYNND</sequence>
<dbReference type="EMBL" id="CP123498">
    <property type="protein sequence ID" value="WGL96704.1"/>
    <property type="molecule type" value="Genomic_DNA"/>
</dbReference>
<dbReference type="Proteomes" id="UP001177597">
    <property type="component" value="Chromosome"/>
</dbReference>
<evidence type="ECO:0000313" key="3">
    <source>
        <dbReference type="Proteomes" id="UP001177597"/>
    </source>
</evidence>
<reference evidence="2" key="1">
    <citation type="submission" date="2023-04" db="EMBL/GenBank/DDBJ databases">
        <title>Genome dynamics across the evolutionary transition to endosymbiosis.</title>
        <authorList>
            <person name="Siozios S."/>
            <person name="Nadal-Jimenez P."/>
            <person name="Azagi T."/>
            <person name="Sprong H."/>
            <person name="Frost C.L."/>
            <person name="Parratt S.R."/>
            <person name="Taylor G."/>
            <person name="Brettell L."/>
            <person name="Lew K.C."/>
            <person name="Croft L."/>
            <person name="King K.C."/>
            <person name="Brockhurst M.A."/>
            <person name="Hypsa V."/>
            <person name="Novakova E."/>
            <person name="Darby A.C."/>
            <person name="Hurst G.D.D."/>
        </authorList>
    </citation>
    <scope>NUCLEOTIDE SEQUENCE</scope>
    <source>
        <strain evidence="2">AIh</strain>
    </source>
</reference>
<proteinExistence type="predicted"/>
<dbReference type="EMBL" id="CP123498">
    <property type="protein sequence ID" value="WGL95966.1"/>
    <property type="molecule type" value="Genomic_DNA"/>
</dbReference>